<dbReference type="Gene3D" id="3.40.630.30">
    <property type="match status" value="1"/>
</dbReference>
<dbReference type="SUPFAM" id="SSF55729">
    <property type="entry name" value="Acyl-CoA N-acyltransferases (Nat)"/>
    <property type="match status" value="1"/>
</dbReference>
<reference evidence="3" key="1">
    <citation type="submission" date="2017-05" db="EMBL/GenBank/DDBJ databases">
        <authorList>
            <person name="Sung H."/>
        </authorList>
    </citation>
    <scope>NUCLEOTIDE SEQUENCE [LARGE SCALE GENOMIC DNA]</scope>
    <source>
        <strain evidence="3">AR23208</strain>
    </source>
</reference>
<sequence>MIQKVPARLEDDLFLFQLYAETRSAEMQALGWDDAMQQSFLHMQWKAQSQSYALQYPDAEHSILNFRNLPIGRVIVDRSRSETRLVDLTLLAASRNQGIGTGILQELLEEATKANQPLRLSVLKTNPAQTLYTRLGFVKTGENELYNFMEWSQPVSGYAFP</sequence>
<organism evidence="2 3">
    <name type="scientific">Tumebacillus avium</name>
    <dbReference type="NCBI Taxonomy" id="1903704"/>
    <lineage>
        <taxon>Bacteria</taxon>
        <taxon>Bacillati</taxon>
        <taxon>Bacillota</taxon>
        <taxon>Bacilli</taxon>
        <taxon>Bacillales</taxon>
        <taxon>Alicyclobacillaceae</taxon>
        <taxon>Tumebacillus</taxon>
    </lineage>
</organism>
<feature type="domain" description="N-acetyltransferase" evidence="1">
    <location>
        <begin position="20"/>
        <end position="154"/>
    </location>
</feature>
<dbReference type="EMBL" id="CP021434">
    <property type="protein sequence ID" value="ARU60746.1"/>
    <property type="molecule type" value="Genomic_DNA"/>
</dbReference>
<dbReference type="InterPro" id="IPR016181">
    <property type="entry name" value="Acyl_CoA_acyltransferase"/>
</dbReference>
<gene>
    <name evidence="2" type="ORF">CBW65_06325</name>
</gene>
<accession>A0A1Y0ILP0</accession>
<evidence type="ECO:0000259" key="1">
    <source>
        <dbReference type="PROSITE" id="PS51186"/>
    </source>
</evidence>
<dbReference type="Proteomes" id="UP000195437">
    <property type="component" value="Chromosome"/>
</dbReference>
<dbReference type="Pfam" id="PF13673">
    <property type="entry name" value="Acetyltransf_10"/>
    <property type="match status" value="1"/>
</dbReference>
<dbReference type="GO" id="GO:0016747">
    <property type="term" value="F:acyltransferase activity, transferring groups other than amino-acyl groups"/>
    <property type="evidence" value="ECO:0007669"/>
    <property type="project" value="InterPro"/>
</dbReference>
<keyword evidence="3" id="KW-1185">Reference proteome</keyword>
<dbReference type="KEGG" id="tum:CBW65_06325"/>
<dbReference type="PROSITE" id="PS51186">
    <property type="entry name" value="GNAT"/>
    <property type="match status" value="1"/>
</dbReference>
<evidence type="ECO:0000313" key="2">
    <source>
        <dbReference type="EMBL" id="ARU60746.1"/>
    </source>
</evidence>
<dbReference type="AlphaFoldDB" id="A0A1Y0ILP0"/>
<proteinExistence type="predicted"/>
<protein>
    <recommendedName>
        <fullName evidence="1">N-acetyltransferase domain-containing protein</fullName>
    </recommendedName>
</protein>
<dbReference type="RefSeq" id="WP_087456137.1">
    <property type="nucleotide sequence ID" value="NZ_CP021434.1"/>
</dbReference>
<dbReference type="OrthoDB" id="794462at2"/>
<evidence type="ECO:0000313" key="3">
    <source>
        <dbReference type="Proteomes" id="UP000195437"/>
    </source>
</evidence>
<name>A0A1Y0ILP0_9BACL</name>
<dbReference type="InterPro" id="IPR000182">
    <property type="entry name" value="GNAT_dom"/>
</dbReference>